<dbReference type="NCBIfam" id="TIGR00254">
    <property type="entry name" value="GGDEF"/>
    <property type="match status" value="1"/>
</dbReference>
<comment type="caution">
    <text evidence="17">The sequence shown here is derived from an EMBL/GenBank/DDBJ whole genome shotgun (WGS) entry which is preliminary data.</text>
</comment>
<dbReference type="InterPro" id="IPR011006">
    <property type="entry name" value="CheY-like_superfamily"/>
</dbReference>
<dbReference type="Proteomes" id="UP000245845">
    <property type="component" value="Unassembled WGS sequence"/>
</dbReference>
<dbReference type="SMART" id="SM00448">
    <property type="entry name" value="REC"/>
    <property type="match status" value="1"/>
</dbReference>
<dbReference type="PROSITE" id="PS50887">
    <property type="entry name" value="GGDEF"/>
    <property type="match status" value="1"/>
</dbReference>
<feature type="domain" description="GGDEF" evidence="16">
    <location>
        <begin position="585"/>
        <end position="716"/>
    </location>
</feature>
<organism evidence="17 18">
    <name type="scientific">Faecalicatena orotica</name>
    <dbReference type="NCBI Taxonomy" id="1544"/>
    <lineage>
        <taxon>Bacteria</taxon>
        <taxon>Bacillati</taxon>
        <taxon>Bacillota</taxon>
        <taxon>Clostridia</taxon>
        <taxon>Lachnospirales</taxon>
        <taxon>Lachnospiraceae</taxon>
        <taxon>Faecalicatena</taxon>
    </lineage>
</organism>
<dbReference type="SUPFAM" id="SSF47384">
    <property type="entry name" value="Homodimeric domain of signal transducing histidine kinase"/>
    <property type="match status" value="1"/>
</dbReference>
<evidence type="ECO:0000259" key="13">
    <source>
        <dbReference type="PROSITE" id="PS50110"/>
    </source>
</evidence>
<dbReference type="FunFam" id="3.30.565.10:FF:000010">
    <property type="entry name" value="Sensor histidine kinase RcsC"/>
    <property type="match status" value="1"/>
</dbReference>
<comment type="function">
    <text evidence="8">May play the central regulatory role in sporulation. It may be an element of the effector pathway responsible for the activation of sporulation genes in response to nutritional stress. Spo0A may act in concert with spo0H (a sigma factor) to control the expression of some genes that are critical to the sporulation process.</text>
</comment>
<comment type="similarity">
    <text evidence="2">In the N-terminal section; belongs to the phytochrome family.</text>
</comment>
<dbReference type="EC" id="2.7.13.3" evidence="3"/>
<evidence type="ECO:0000256" key="9">
    <source>
        <dbReference type="ARBA" id="ARBA00074306"/>
    </source>
</evidence>
<dbReference type="Pfam" id="PF13474">
    <property type="entry name" value="SnoaL_3"/>
    <property type="match status" value="1"/>
</dbReference>
<dbReference type="SUPFAM" id="SSF55874">
    <property type="entry name" value="ATPase domain of HSP90 chaperone/DNA topoisomerase II/histidine kinase"/>
    <property type="match status" value="1"/>
</dbReference>
<evidence type="ECO:0000259" key="16">
    <source>
        <dbReference type="PROSITE" id="PS50887"/>
    </source>
</evidence>
<evidence type="ECO:0000256" key="5">
    <source>
        <dbReference type="ARBA" id="ARBA00022553"/>
    </source>
</evidence>
<evidence type="ECO:0000256" key="4">
    <source>
        <dbReference type="ARBA" id="ARBA00018672"/>
    </source>
</evidence>
<dbReference type="SUPFAM" id="SSF54427">
    <property type="entry name" value="NTF2-like"/>
    <property type="match status" value="1"/>
</dbReference>
<feature type="modified residue" description="4-aspartylphosphate" evidence="10">
    <location>
        <position position="1208"/>
    </location>
</feature>
<dbReference type="InterPro" id="IPR036890">
    <property type="entry name" value="HATPase_C_sf"/>
</dbReference>
<dbReference type="Pfam" id="PF00990">
    <property type="entry name" value="GGDEF"/>
    <property type="match status" value="1"/>
</dbReference>
<dbReference type="Pfam" id="PF02518">
    <property type="entry name" value="HATPase_c"/>
    <property type="match status" value="1"/>
</dbReference>
<name>A0A2Y9C5G5_9FIRM</name>
<protein>
    <recommendedName>
        <fullName evidence="9">Circadian input-output histidine kinase CikA</fullName>
        <ecNumber evidence="3">2.7.13.3</ecNumber>
    </recommendedName>
    <alternativeName>
        <fullName evidence="4">Stage 0 sporulation protein A homolog</fullName>
    </alternativeName>
</protein>
<keyword evidence="11" id="KW-0175">Coiled coil</keyword>
<dbReference type="Gene3D" id="3.40.50.2300">
    <property type="match status" value="1"/>
</dbReference>
<dbReference type="InterPro" id="IPR005467">
    <property type="entry name" value="His_kinase_dom"/>
</dbReference>
<evidence type="ECO:0000259" key="14">
    <source>
        <dbReference type="PROSITE" id="PS50112"/>
    </source>
</evidence>
<dbReference type="CDD" id="cd00082">
    <property type="entry name" value="HisKA"/>
    <property type="match status" value="1"/>
</dbReference>
<dbReference type="SUPFAM" id="SSF52172">
    <property type="entry name" value="CheY-like"/>
    <property type="match status" value="1"/>
</dbReference>
<dbReference type="RefSeq" id="WP_109731629.1">
    <property type="nucleotide sequence ID" value="NZ_BAAACK010000011.1"/>
</dbReference>
<evidence type="ECO:0000256" key="11">
    <source>
        <dbReference type="SAM" id="Coils"/>
    </source>
</evidence>
<feature type="domain" description="Response regulatory" evidence="13">
    <location>
        <begin position="1156"/>
        <end position="1277"/>
    </location>
</feature>
<dbReference type="SUPFAM" id="SSF55073">
    <property type="entry name" value="Nucleotide cyclase"/>
    <property type="match status" value="1"/>
</dbReference>
<keyword evidence="6" id="KW-0808">Transferase</keyword>
<proteinExistence type="inferred from homology"/>
<dbReference type="Gene3D" id="3.30.70.270">
    <property type="match status" value="1"/>
</dbReference>
<evidence type="ECO:0000256" key="10">
    <source>
        <dbReference type="PROSITE-ProRule" id="PRU00169"/>
    </source>
</evidence>
<dbReference type="InterPro" id="IPR003661">
    <property type="entry name" value="HisK_dim/P_dom"/>
</dbReference>
<evidence type="ECO:0000256" key="3">
    <source>
        <dbReference type="ARBA" id="ARBA00012438"/>
    </source>
</evidence>
<evidence type="ECO:0000313" key="18">
    <source>
        <dbReference type="Proteomes" id="UP000245845"/>
    </source>
</evidence>
<dbReference type="SUPFAM" id="SSF55785">
    <property type="entry name" value="PYP-like sensor domain (PAS domain)"/>
    <property type="match status" value="3"/>
</dbReference>
<keyword evidence="6" id="KW-0418">Kinase</keyword>
<dbReference type="InterPro" id="IPR004358">
    <property type="entry name" value="Sig_transdc_His_kin-like_C"/>
</dbReference>
<dbReference type="GO" id="GO:0000155">
    <property type="term" value="F:phosphorelay sensor kinase activity"/>
    <property type="evidence" value="ECO:0007669"/>
    <property type="project" value="InterPro"/>
</dbReference>
<dbReference type="Gene3D" id="1.10.287.130">
    <property type="match status" value="1"/>
</dbReference>
<dbReference type="PANTHER" id="PTHR45339:SF1">
    <property type="entry name" value="HYBRID SIGNAL TRANSDUCTION HISTIDINE KINASE J"/>
    <property type="match status" value="1"/>
</dbReference>
<dbReference type="InterPro" id="IPR037401">
    <property type="entry name" value="SnoaL-like"/>
</dbReference>
<dbReference type="InterPro" id="IPR029787">
    <property type="entry name" value="Nucleotide_cyclase"/>
</dbReference>
<evidence type="ECO:0000256" key="2">
    <source>
        <dbReference type="ARBA" id="ARBA00006402"/>
    </source>
</evidence>
<dbReference type="CDD" id="cd01949">
    <property type="entry name" value="GGDEF"/>
    <property type="match status" value="1"/>
</dbReference>
<dbReference type="PROSITE" id="PS50109">
    <property type="entry name" value="HIS_KIN"/>
    <property type="match status" value="1"/>
</dbReference>
<feature type="domain" description="PAC" evidence="15">
    <location>
        <begin position="232"/>
        <end position="283"/>
    </location>
</feature>
<evidence type="ECO:0000313" key="17">
    <source>
        <dbReference type="EMBL" id="PWJ29100.1"/>
    </source>
</evidence>
<dbReference type="SMART" id="SM00387">
    <property type="entry name" value="HATPase_c"/>
    <property type="match status" value="1"/>
</dbReference>
<dbReference type="PROSITE" id="PS50113">
    <property type="entry name" value="PAC"/>
    <property type="match status" value="2"/>
</dbReference>
<dbReference type="InterPro" id="IPR001610">
    <property type="entry name" value="PAC"/>
</dbReference>
<dbReference type="Gene3D" id="3.30.565.10">
    <property type="entry name" value="Histidine kinase-like ATPase, C-terminal domain"/>
    <property type="match status" value="1"/>
</dbReference>
<reference evidence="17 18" key="1">
    <citation type="submission" date="2018-05" db="EMBL/GenBank/DDBJ databases">
        <title>The Hungate 1000. A catalogue of reference genomes from the rumen microbiome.</title>
        <authorList>
            <person name="Kelly W."/>
        </authorList>
    </citation>
    <scope>NUCLEOTIDE SEQUENCE [LARGE SCALE GENOMIC DNA]</scope>
    <source>
        <strain evidence="17 18">NLAE-zl-C242</strain>
    </source>
</reference>
<accession>A0A2Y9C5G5</accession>
<dbReference type="Gene3D" id="3.30.450.20">
    <property type="entry name" value="PAS domain"/>
    <property type="match status" value="3"/>
</dbReference>
<dbReference type="CDD" id="cd00130">
    <property type="entry name" value="PAS"/>
    <property type="match status" value="2"/>
</dbReference>
<keyword evidence="7" id="KW-0902">Two-component regulatory system</keyword>
<dbReference type="InterPro" id="IPR001789">
    <property type="entry name" value="Sig_transdc_resp-reg_receiver"/>
</dbReference>
<dbReference type="PANTHER" id="PTHR45339">
    <property type="entry name" value="HYBRID SIGNAL TRANSDUCTION HISTIDINE KINASE J"/>
    <property type="match status" value="1"/>
</dbReference>
<keyword evidence="5 10" id="KW-0597">Phosphoprotein</keyword>
<evidence type="ECO:0000256" key="7">
    <source>
        <dbReference type="ARBA" id="ARBA00023012"/>
    </source>
</evidence>
<feature type="domain" description="Histidine kinase" evidence="12">
    <location>
        <begin position="911"/>
        <end position="1132"/>
    </location>
</feature>
<dbReference type="InterPro" id="IPR043128">
    <property type="entry name" value="Rev_trsase/Diguanyl_cyclase"/>
</dbReference>
<evidence type="ECO:0000256" key="8">
    <source>
        <dbReference type="ARBA" id="ARBA00024867"/>
    </source>
</evidence>
<dbReference type="PRINTS" id="PR00344">
    <property type="entry name" value="BCTRLSENSOR"/>
</dbReference>
<dbReference type="PROSITE" id="PS50110">
    <property type="entry name" value="RESPONSE_REGULATORY"/>
    <property type="match status" value="1"/>
</dbReference>
<dbReference type="InterPro" id="IPR003594">
    <property type="entry name" value="HATPase_dom"/>
</dbReference>
<evidence type="ECO:0000256" key="1">
    <source>
        <dbReference type="ARBA" id="ARBA00000085"/>
    </source>
</evidence>
<comment type="catalytic activity">
    <reaction evidence="1">
        <text>ATP + protein L-histidine = ADP + protein N-phospho-L-histidine.</text>
        <dbReference type="EC" id="2.7.13.3"/>
    </reaction>
</comment>
<dbReference type="CDD" id="cd16922">
    <property type="entry name" value="HATPase_EvgS-ArcB-TorS-like"/>
    <property type="match status" value="1"/>
</dbReference>
<feature type="domain" description="PAC" evidence="15">
    <location>
        <begin position="370"/>
        <end position="421"/>
    </location>
</feature>
<sequence length="1286" mass="145517">MIQPGDAVRAVKRFFDAYLTQRDIEATMDCLTEEVQWVGTGRSEMVYGREQAKQALLMEFSQAPGSCHIEYESLEEVLISERCAAVLLTASVYPDEMDADIIWFRVSAVCVSQKDEECRIAAVHASTPDSRQEEGEFFPASGLSRFEMEYQLGSRALDIIGRSIPGGMMGAYMEPPDFPLYYINDFLLDYLGYTYEEYTEAIDGKLINCVHPEDRGLVESIVTDACLGDRPYEVQYRMRKKDGSYIWVNDVGKLGRSEDGRDICLSVVRDITVEIESRQRLEEQAEEQKRQAGQYDHLFQSVLCGIVQYRLTDGRVVFIRANREAVRLFGYTEEEFWKIKEWDLAGLVVEEDRDQVLREARGLQKPGDMRRYEYRVRQKDGTPCWIIGSAEVLEDKEGNVYIQSVYLDIDARKKAELRSSRLSEQVKASNEIIHLALEHTTTCEFYYYPETEKCVVPKRTCEMYQCQELYENMPESIARDLVDAEFRPAFYEMYEKIHKGAKTASCEFRGRNGSFWCRETMSVIISEEDKTPRLVIGIVEDITRQKEVEAALLETRSRDSLTGLYKKEIGIACVLDFLNNREPGDHGVMMLLDMDNFKDINHKEGSIFADAILQEVADILRAESGPDDIQVRLGGDEFMLFYKHSNKCEATVNGPRIAGLVRNILTNTEKDVHVSVSIGMCSTEVCDDYNGLYRCAESTLKYVKENDRGKAACYLDTSNELGVFLTQLYTEEHLVNDIEAGGPAASADLVSFALDLLGKAKNLNDAVFLLLARIGKTYHFDRVSIIEASKAYLSYHFSYQWARNRADLQLGQDFYASEEDFDICAHMYDEDGLAQENVREGISRFPSCLHAGIWNYGEYAGSMSFEVDQEGYEWTKEQRKLLKELVKIVPSFIMKSKADAVSQAKTDFLSRMSHEIRTPMNAISGMTTIAKSVLGDREKTRECLEKIESANTYLIELINDILDMSRIESGKMELGYSAVDLPQLLMNLESMFRVQAAEKHLSLLFENEYRKRCCLAADSLRLNQVLVNIIGNAIKFTDQGSVVVRVETLEEEPKAVLRFSVTDTGIGIEEAAMSRIFNAFEQADSATAAVYGGTGLGLSISSRLIQMMGGTLEVRSEVGKGSEFFFTLILDYAKEEKKTDEQDEQQGPVMDFTGCHILLAEDNEMNSEIAKTILEMHGFTVTCVSDGLGALEAYCRAEPGTYDAVLMDIRMPVMDGLESARRIRTSRRADARSIPIIALTANAFDEDTKKSMDSGMDGHLSKPIDVDKMMELLGRCISRNKKLNQI</sequence>
<feature type="domain" description="PAS" evidence="14">
    <location>
        <begin position="180"/>
        <end position="229"/>
    </location>
</feature>
<dbReference type="InterPro" id="IPR000160">
    <property type="entry name" value="GGDEF_dom"/>
</dbReference>
<dbReference type="Pfam" id="PF00512">
    <property type="entry name" value="HisKA"/>
    <property type="match status" value="1"/>
</dbReference>
<dbReference type="Pfam" id="PF08447">
    <property type="entry name" value="PAS_3"/>
    <property type="match status" value="2"/>
</dbReference>
<dbReference type="Pfam" id="PF00072">
    <property type="entry name" value="Response_reg"/>
    <property type="match status" value="1"/>
</dbReference>
<dbReference type="PROSITE" id="PS50112">
    <property type="entry name" value="PAS"/>
    <property type="match status" value="1"/>
</dbReference>
<dbReference type="InterPro" id="IPR000700">
    <property type="entry name" value="PAS-assoc_C"/>
</dbReference>
<dbReference type="SMART" id="SM00267">
    <property type="entry name" value="GGDEF"/>
    <property type="match status" value="1"/>
</dbReference>
<feature type="coiled-coil region" evidence="11">
    <location>
        <begin position="271"/>
        <end position="298"/>
    </location>
</feature>
<dbReference type="InterPro" id="IPR000014">
    <property type="entry name" value="PAS"/>
</dbReference>
<dbReference type="OrthoDB" id="9757918at2"/>
<dbReference type="EMBL" id="QGDL01000007">
    <property type="protein sequence ID" value="PWJ29100.1"/>
    <property type="molecule type" value="Genomic_DNA"/>
</dbReference>
<gene>
    <name evidence="17" type="ORF">A8806_107249</name>
</gene>
<dbReference type="InterPro" id="IPR035965">
    <property type="entry name" value="PAS-like_dom_sf"/>
</dbReference>
<keyword evidence="18" id="KW-1185">Reference proteome</keyword>
<dbReference type="Pfam" id="PF13426">
    <property type="entry name" value="PAS_9"/>
    <property type="match status" value="1"/>
</dbReference>
<dbReference type="InterPro" id="IPR036097">
    <property type="entry name" value="HisK_dim/P_sf"/>
</dbReference>
<dbReference type="SMART" id="SM00388">
    <property type="entry name" value="HisKA"/>
    <property type="match status" value="1"/>
</dbReference>
<evidence type="ECO:0000256" key="6">
    <source>
        <dbReference type="ARBA" id="ARBA00022777"/>
    </source>
</evidence>
<dbReference type="SMART" id="SM00086">
    <property type="entry name" value="PAC"/>
    <property type="match status" value="3"/>
</dbReference>
<dbReference type="NCBIfam" id="TIGR00229">
    <property type="entry name" value="sensory_box"/>
    <property type="match status" value="2"/>
</dbReference>
<evidence type="ECO:0000259" key="15">
    <source>
        <dbReference type="PROSITE" id="PS50113"/>
    </source>
</evidence>
<dbReference type="InterPro" id="IPR032710">
    <property type="entry name" value="NTF2-like_dom_sf"/>
</dbReference>
<dbReference type="CDD" id="cd17546">
    <property type="entry name" value="REC_hyHK_CKI1_RcsC-like"/>
    <property type="match status" value="1"/>
</dbReference>
<dbReference type="Gene3D" id="3.10.450.50">
    <property type="match status" value="1"/>
</dbReference>
<evidence type="ECO:0000259" key="12">
    <source>
        <dbReference type="PROSITE" id="PS50109"/>
    </source>
</evidence>
<dbReference type="InterPro" id="IPR013655">
    <property type="entry name" value="PAS_fold_3"/>
</dbReference>